<organism evidence="2">
    <name type="scientific">marine sediment metagenome</name>
    <dbReference type="NCBI Taxonomy" id="412755"/>
    <lineage>
        <taxon>unclassified sequences</taxon>
        <taxon>metagenomes</taxon>
        <taxon>ecological metagenomes</taxon>
    </lineage>
</organism>
<gene>
    <name evidence="2" type="ORF">S06H3_49871</name>
</gene>
<feature type="non-terminal residue" evidence="2">
    <location>
        <position position="1"/>
    </location>
</feature>
<dbReference type="EMBL" id="BARV01031527">
    <property type="protein sequence ID" value="GAI38655.1"/>
    <property type="molecule type" value="Genomic_DNA"/>
</dbReference>
<evidence type="ECO:0000313" key="2">
    <source>
        <dbReference type="EMBL" id="GAI38655.1"/>
    </source>
</evidence>
<accession>X1PHX9</accession>
<keyword evidence="1" id="KW-1133">Transmembrane helix</keyword>
<dbReference type="Gene3D" id="3.90.1150.10">
    <property type="entry name" value="Aspartate Aminotransferase, domain 1"/>
    <property type="match status" value="1"/>
</dbReference>
<keyword evidence="1" id="KW-0472">Membrane</keyword>
<dbReference type="AlphaFoldDB" id="X1PHX9"/>
<feature type="transmembrane region" description="Helical" evidence="1">
    <location>
        <begin position="6"/>
        <end position="25"/>
    </location>
</feature>
<proteinExistence type="predicted"/>
<comment type="caution">
    <text evidence="2">The sequence shown here is derived from an EMBL/GenBank/DDBJ whole genome shotgun (WGS) entry which is preliminary data.</text>
</comment>
<dbReference type="InterPro" id="IPR015422">
    <property type="entry name" value="PyrdxlP-dep_Trfase_small"/>
</dbReference>
<evidence type="ECO:0000256" key="1">
    <source>
        <dbReference type="SAM" id="Phobius"/>
    </source>
</evidence>
<name>X1PHX9_9ZZZZ</name>
<dbReference type="InterPro" id="IPR015424">
    <property type="entry name" value="PyrdxlP-dep_Trfase"/>
</dbReference>
<dbReference type="SUPFAM" id="SSF53383">
    <property type="entry name" value="PLP-dependent transferases"/>
    <property type="match status" value="1"/>
</dbReference>
<keyword evidence="1" id="KW-0812">Transmembrane</keyword>
<protein>
    <recommendedName>
        <fullName evidence="3">Aminotransferase class I/classII domain-containing protein</fullName>
    </recommendedName>
</protein>
<evidence type="ECO:0008006" key="3">
    <source>
        <dbReference type="Google" id="ProtNLM"/>
    </source>
</evidence>
<sequence length="83" mass="9418">HSLQNAVIIVTCSNIFLMCYCWGAIPKGYKSEEFSLKLLEKENVWMIPGSTYGKSGEGYVRISNVLPVERIAEAMEWIARFIS</sequence>
<reference evidence="2" key="1">
    <citation type="journal article" date="2014" name="Front. Microbiol.">
        <title>High frequency of phylogenetically diverse reductive dehalogenase-homologous genes in deep subseafloor sedimentary metagenomes.</title>
        <authorList>
            <person name="Kawai M."/>
            <person name="Futagami T."/>
            <person name="Toyoda A."/>
            <person name="Takaki Y."/>
            <person name="Nishi S."/>
            <person name="Hori S."/>
            <person name="Arai W."/>
            <person name="Tsubouchi T."/>
            <person name="Morono Y."/>
            <person name="Uchiyama I."/>
            <person name="Ito T."/>
            <person name="Fujiyama A."/>
            <person name="Inagaki F."/>
            <person name="Takami H."/>
        </authorList>
    </citation>
    <scope>NUCLEOTIDE SEQUENCE</scope>
    <source>
        <strain evidence="2">Expedition CK06-06</strain>
    </source>
</reference>